<proteinExistence type="predicted"/>
<reference evidence="1 2" key="1">
    <citation type="submission" date="2009-11" db="EMBL/GenBank/DDBJ databases">
        <authorList>
            <person name="Weinstock G."/>
            <person name="Sodergren E."/>
            <person name="Clifton S."/>
            <person name="Fulton L."/>
            <person name="Fulton B."/>
            <person name="Courtney L."/>
            <person name="Fronick C."/>
            <person name="Harrison M."/>
            <person name="Strong C."/>
            <person name="Farmer C."/>
            <person name="Delahaunty K."/>
            <person name="Markovic C."/>
            <person name="Hall O."/>
            <person name="Minx P."/>
            <person name="Tomlinson C."/>
            <person name="Mitreva M."/>
            <person name="Nelson J."/>
            <person name="Hou S."/>
            <person name="Wollam A."/>
            <person name="Pepin K.H."/>
            <person name="Johnson M."/>
            <person name="Bhonagiri V."/>
            <person name="Nash W.E."/>
            <person name="Warren W."/>
            <person name="Chinwalla A."/>
            <person name="Mardis E.R."/>
            <person name="Wilson R.K."/>
        </authorList>
    </citation>
    <scope>NUCLEOTIDE SEQUENCE [LARGE SCALE GENOMIC DNA]</scope>
    <source>
        <strain evidence="1 2">F0302</strain>
    </source>
</reference>
<evidence type="ECO:0000313" key="2">
    <source>
        <dbReference type="Proteomes" id="UP000004079"/>
    </source>
</evidence>
<comment type="caution">
    <text evidence="1">The sequence shown here is derived from an EMBL/GenBank/DDBJ whole genome shotgun (WGS) entry which is preliminary data.</text>
</comment>
<dbReference type="EMBL" id="ACUZ02000005">
    <property type="protein sequence ID" value="EFB33071.1"/>
    <property type="molecule type" value="Genomic_DNA"/>
</dbReference>
<gene>
    <name evidence="1" type="ORF">HMPREF0971_00620</name>
</gene>
<name>D1QNL2_9BACT</name>
<dbReference type="STRING" id="649760.HMPREF0971_00620"/>
<protein>
    <submittedName>
        <fullName evidence="1">Uncharacterized protein</fullName>
    </submittedName>
</protein>
<sequence>MLILFKDVYNCLYQICKFKSKVFFVQNMHCFSVNCKVLTVS</sequence>
<dbReference type="Proteomes" id="UP000004079">
    <property type="component" value="Unassembled WGS sequence"/>
</dbReference>
<accession>D1QNL2</accession>
<organism evidence="1 2">
    <name type="scientific">Segatella oris F0302</name>
    <dbReference type="NCBI Taxonomy" id="649760"/>
    <lineage>
        <taxon>Bacteria</taxon>
        <taxon>Pseudomonadati</taxon>
        <taxon>Bacteroidota</taxon>
        <taxon>Bacteroidia</taxon>
        <taxon>Bacteroidales</taxon>
        <taxon>Prevotellaceae</taxon>
        <taxon>Segatella</taxon>
    </lineage>
</organism>
<dbReference type="AlphaFoldDB" id="D1QNL2"/>
<evidence type="ECO:0000313" key="1">
    <source>
        <dbReference type="EMBL" id="EFB33071.1"/>
    </source>
</evidence>
<dbReference type="HOGENOM" id="CLU_3274617_0_0_10"/>